<gene>
    <name evidence="1" type="ORF">ACFPIB_08020</name>
</gene>
<keyword evidence="2" id="KW-1185">Reference proteome</keyword>
<protein>
    <submittedName>
        <fullName evidence="1">Cysteine-rich CWC family protein</fullName>
    </submittedName>
</protein>
<dbReference type="InterPro" id="IPR032720">
    <property type="entry name" value="Cys_rich_CWC"/>
</dbReference>
<dbReference type="RefSeq" id="WP_378016917.1">
    <property type="nucleotide sequence ID" value="NZ_JBHSKT010000004.1"/>
</dbReference>
<evidence type="ECO:0000313" key="1">
    <source>
        <dbReference type="EMBL" id="MFC5270548.1"/>
    </source>
</evidence>
<dbReference type="Pfam" id="PF14375">
    <property type="entry name" value="Cys_rich_CWC"/>
    <property type="match status" value="1"/>
</dbReference>
<proteinExistence type="predicted"/>
<accession>A0ABW0E857</accession>
<organism evidence="1 2">
    <name type="scientific">Adhaeribacter terreus</name>
    <dbReference type="NCBI Taxonomy" id="529703"/>
    <lineage>
        <taxon>Bacteria</taxon>
        <taxon>Pseudomonadati</taxon>
        <taxon>Bacteroidota</taxon>
        <taxon>Cytophagia</taxon>
        <taxon>Cytophagales</taxon>
        <taxon>Hymenobacteraceae</taxon>
        <taxon>Adhaeribacter</taxon>
    </lineage>
</organism>
<dbReference type="EMBL" id="JBHSKT010000004">
    <property type="protein sequence ID" value="MFC5270548.1"/>
    <property type="molecule type" value="Genomic_DNA"/>
</dbReference>
<comment type="caution">
    <text evidence="1">The sequence shown here is derived from an EMBL/GenBank/DDBJ whole genome shotgun (WGS) entry which is preliminary data.</text>
</comment>
<evidence type="ECO:0000313" key="2">
    <source>
        <dbReference type="Proteomes" id="UP001596161"/>
    </source>
</evidence>
<name>A0ABW0E857_9BACT</name>
<sequence length="65" mass="7082">MPNPENKPTIPCYKCGTGLLCGAVNGDAICWCDSLPNIMPLNEDATSCYCKSCLEKELQKKDAKN</sequence>
<dbReference type="Proteomes" id="UP001596161">
    <property type="component" value="Unassembled WGS sequence"/>
</dbReference>
<reference evidence="2" key="1">
    <citation type="journal article" date="2019" name="Int. J. Syst. Evol. Microbiol.">
        <title>The Global Catalogue of Microorganisms (GCM) 10K type strain sequencing project: providing services to taxonomists for standard genome sequencing and annotation.</title>
        <authorList>
            <consortium name="The Broad Institute Genomics Platform"/>
            <consortium name="The Broad Institute Genome Sequencing Center for Infectious Disease"/>
            <person name="Wu L."/>
            <person name="Ma J."/>
        </authorList>
    </citation>
    <scope>NUCLEOTIDE SEQUENCE [LARGE SCALE GENOMIC DNA]</scope>
    <source>
        <strain evidence="2">KACC 12602</strain>
    </source>
</reference>